<protein>
    <recommendedName>
        <fullName evidence="2">Menorin-like domain-containing protein</fullName>
    </recommendedName>
</protein>
<dbReference type="Proteomes" id="UP001165160">
    <property type="component" value="Unassembled WGS sequence"/>
</dbReference>
<evidence type="ECO:0000313" key="4">
    <source>
        <dbReference type="Proteomes" id="UP001165160"/>
    </source>
</evidence>
<dbReference type="InterPro" id="IPR019356">
    <property type="entry name" value="Menorin_dom"/>
</dbReference>
<evidence type="ECO:0000256" key="1">
    <source>
        <dbReference type="ARBA" id="ARBA00044953"/>
    </source>
</evidence>
<name>A0A9W7C7L3_9STRA</name>
<evidence type="ECO:0000313" key="3">
    <source>
        <dbReference type="EMBL" id="GMH99520.1"/>
    </source>
</evidence>
<dbReference type="EMBL" id="BRXX01000235">
    <property type="protein sequence ID" value="GMH99520.1"/>
    <property type="molecule type" value="Genomic_DNA"/>
</dbReference>
<comment type="similarity">
    <text evidence="1">Belongs to the menorin family.</text>
</comment>
<evidence type="ECO:0000259" key="2">
    <source>
        <dbReference type="Pfam" id="PF10223"/>
    </source>
</evidence>
<dbReference type="GO" id="GO:0005615">
    <property type="term" value="C:extracellular space"/>
    <property type="evidence" value="ECO:0007669"/>
    <property type="project" value="TreeGrafter"/>
</dbReference>
<organism evidence="3 4">
    <name type="scientific">Triparma verrucosa</name>
    <dbReference type="NCBI Taxonomy" id="1606542"/>
    <lineage>
        <taxon>Eukaryota</taxon>
        <taxon>Sar</taxon>
        <taxon>Stramenopiles</taxon>
        <taxon>Ochrophyta</taxon>
        <taxon>Bolidophyceae</taxon>
        <taxon>Parmales</taxon>
        <taxon>Triparmaceae</taxon>
        <taxon>Triparma</taxon>
    </lineage>
</organism>
<keyword evidence="4" id="KW-1185">Reference proteome</keyword>
<sequence>MAHPPSRSSELPFSTFLKTCQSNVPRKHLKLDFKEIEAVEPCLKLLKDHPAIEGQGIYLNADVLPGPGNRGSPPTCDASTFLSTVLKHTPVPCLSLGFSCHVARTSNPLGTYLPSDVTSMISLCEQYDLSEKSAGIVFALNLRIAMKDLNTVKDLLAMPNSQILFWTGTGEPSVHKSYLEWVETEMEEFKGRVAFDCKIAETSLEGYKNEFLIKLINTINRFRGLGL</sequence>
<accession>A0A9W7C7L3</accession>
<gene>
    <name evidence="3" type="ORF">TrVE_jg3888</name>
</gene>
<dbReference type="PANTHER" id="PTHR21184">
    <property type="entry name" value="MENORIN (DENDRITIC BRANCHING PROTEIN)"/>
    <property type="match status" value="1"/>
</dbReference>
<dbReference type="Pfam" id="PF10223">
    <property type="entry name" value="Menorin_N"/>
    <property type="match status" value="1"/>
</dbReference>
<reference evidence="4" key="1">
    <citation type="journal article" date="2023" name="Commun. Biol.">
        <title>Genome analysis of Parmales, the sister group of diatoms, reveals the evolutionary specialization of diatoms from phago-mixotrophs to photoautotrophs.</title>
        <authorList>
            <person name="Ban H."/>
            <person name="Sato S."/>
            <person name="Yoshikawa S."/>
            <person name="Yamada K."/>
            <person name="Nakamura Y."/>
            <person name="Ichinomiya M."/>
            <person name="Sato N."/>
            <person name="Blanc-Mathieu R."/>
            <person name="Endo H."/>
            <person name="Kuwata A."/>
            <person name="Ogata H."/>
        </authorList>
    </citation>
    <scope>NUCLEOTIDE SEQUENCE [LARGE SCALE GENOMIC DNA]</scope>
    <source>
        <strain evidence="4">NIES 3699</strain>
    </source>
</reference>
<comment type="caution">
    <text evidence="3">The sequence shown here is derived from an EMBL/GenBank/DDBJ whole genome shotgun (WGS) entry which is preliminary data.</text>
</comment>
<dbReference type="AlphaFoldDB" id="A0A9W7C7L3"/>
<proteinExistence type="inferred from homology"/>
<dbReference type="PANTHER" id="PTHR21184:SF6">
    <property type="entry name" value="CONSERVED PLASMA MEMBRANE PROTEIN"/>
    <property type="match status" value="1"/>
</dbReference>
<feature type="domain" description="Menorin-like" evidence="2">
    <location>
        <begin position="1"/>
        <end position="177"/>
    </location>
</feature>